<dbReference type="AlphaFoldDB" id="A0A0H3HAX9"/>
<reference evidence="1 2" key="1">
    <citation type="journal article" date="2012" name="J. Bacteriol.">
        <title>Complete genome sequence of Klebsiella oxytoca KCTC 1686, used in production of 2,3-butanediol.</title>
        <authorList>
            <person name="Shin S.H."/>
            <person name="Kim S."/>
            <person name="Kim J.Y."/>
            <person name="Lee S."/>
            <person name="Um Y."/>
            <person name="Oh M.K."/>
            <person name="Kim Y.R."/>
            <person name="Lee J."/>
            <person name="Yang K.S."/>
        </authorList>
    </citation>
    <scope>NUCLEOTIDE SEQUENCE [LARGE SCALE GENOMIC DNA]</scope>
    <source>
        <strain evidence="2">ATCC 8724 / DSM 4798 / JCM 20051 / NBRC 3318 / NRRL B-199 / KCTC 1686</strain>
    </source>
</reference>
<dbReference type="KEGG" id="kox:KOX_19130"/>
<evidence type="ECO:0000313" key="2">
    <source>
        <dbReference type="Proteomes" id="UP000007843"/>
    </source>
</evidence>
<dbReference type="HOGENOM" id="CLU_142717_0_0_6"/>
<sequence length="115" mass="12967">MTIETFTWRTQIQAGLQGDFNFTVREARFGDGYQQVVGDGLHFEKQSWPVTLTGEKEEILAVLEFMRRHVTKSFIWDTPAGESGLYRVSADSLKLSPLSSQVMTVTATFNQAYAP</sequence>
<name>A0A0H3HAX9_KLEM8</name>
<dbReference type="Pfam" id="PF05939">
    <property type="entry name" value="Phage_min_tail"/>
    <property type="match status" value="1"/>
</dbReference>
<dbReference type="InterPro" id="IPR010265">
    <property type="entry name" value="Phage_lambda_TipM"/>
</dbReference>
<protein>
    <submittedName>
        <fullName evidence="1">Phage minor tail protein</fullName>
    </submittedName>
</protein>
<dbReference type="EMBL" id="CP003218">
    <property type="protein sequence ID" value="AEX05548.1"/>
    <property type="molecule type" value="Genomic_DNA"/>
</dbReference>
<dbReference type="RefSeq" id="WP_014229130.1">
    <property type="nucleotide sequence ID" value="NC_016612.1"/>
</dbReference>
<accession>A0A0H3HAX9</accession>
<proteinExistence type="predicted"/>
<organism evidence="1 2">
    <name type="scientific">Klebsiella michiganensis (strain ATCC 8724 / DSM 4798 / JCM 20051 / NBRC 3318 / NRRL B-199 / KCTC 1686 / BUCSAV 143 / CCM 1901)</name>
    <dbReference type="NCBI Taxonomy" id="1006551"/>
    <lineage>
        <taxon>Bacteria</taxon>
        <taxon>Pseudomonadati</taxon>
        <taxon>Pseudomonadota</taxon>
        <taxon>Gammaproteobacteria</taxon>
        <taxon>Enterobacterales</taxon>
        <taxon>Enterobacteriaceae</taxon>
        <taxon>Klebsiella/Raoultella group</taxon>
        <taxon>Klebsiella</taxon>
    </lineage>
</organism>
<gene>
    <name evidence="1" type="ordered locus">KOX_19130</name>
</gene>
<evidence type="ECO:0000313" key="1">
    <source>
        <dbReference type="EMBL" id="AEX05548.1"/>
    </source>
</evidence>
<dbReference type="Proteomes" id="UP000007843">
    <property type="component" value="Chromosome"/>
</dbReference>